<evidence type="ECO:0000313" key="4">
    <source>
        <dbReference type="EMBL" id="PLN84999.1"/>
    </source>
</evidence>
<dbReference type="EMBL" id="KZ559507">
    <property type="protein sequence ID" value="PLN84999.1"/>
    <property type="molecule type" value="Genomic_DNA"/>
</dbReference>
<protein>
    <recommendedName>
        <fullName evidence="3">Deoxyribonuclease NucA/NucB domain-containing protein</fullName>
    </recommendedName>
</protein>
<feature type="signal peptide" evidence="2">
    <location>
        <begin position="1"/>
        <end position="20"/>
    </location>
</feature>
<organism evidence="4 5">
    <name type="scientific">Aspergillus taichungensis</name>
    <dbReference type="NCBI Taxonomy" id="482145"/>
    <lineage>
        <taxon>Eukaryota</taxon>
        <taxon>Fungi</taxon>
        <taxon>Dikarya</taxon>
        <taxon>Ascomycota</taxon>
        <taxon>Pezizomycotina</taxon>
        <taxon>Eurotiomycetes</taxon>
        <taxon>Eurotiomycetidae</taxon>
        <taxon>Eurotiales</taxon>
        <taxon>Aspergillaceae</taxon>
        <taxon>Aspergillus</taxon>
        <taxon>Aspergillus subgen. Circumdati</taxon>
    </lineage>
</organism>
<feature type="region of interest" description="Disordered" evidence="1">
    <location>
        <begin position="232"/>
        <end position="271"/>
    </location>
</feature>
<proteinExistence type="predicted"/>
<gene>
    <name evidence="4" type="ORF">BDW42DRAFT_161413</name>
</gene>
<feature type="domain" description="Deoxyribonuclease NucA/NucB" evidence="3">
    <location>
        <begin position="52"/>
        <end position="142"/>
    </location>
</feature>
<sequence>MKSFLLYLSLGALALGSALPDPASNAQVTANAKKHLVFDCSDKQAGDTCQNMCFGAKCQKLGSTFTWDQPSSSTQGKRSRLAGCGSGNRCSKAPYGKGYQCDEYPFKSVKEADKGKQVNRCVKSRYNSRQGNILKQFYYSQGQFKGKGCNRKAPCQFSVSFKQFSNQSYCRKGASCKNDNNEFTKSGPAKREEEVDASGYYRLGSGEIIFAPDGAAVGDVVYQATFTNSNATMSFESSAQGGDDDADDVDDEDDEFEVEEDTIVEEVEDFE</sequence>
<dbReference type="OrthoDB" id="2748312at2759"/>
<keyword evidence="2" id="KW-0732">Signal</keyword>
<keyword evidence="5" id="KW-1185">Reference proteome</keyword>
<dbReference type="Pfam" id="PF14040">
    <property type="entry name" value="DNase_NucA_NucB"/>
    <property type="match status" value="1"/>
</dbReference>
<dbReference type="AlphaFoldDB" id="A0A2J5I524"/>
<name>A0A2J5I524_9EURO</name>
<dbReference type="InterPro" id="IPR029476">
    <property type="entry name" value="DNase_NucA_NucB"/>
</dbReference>
<evidence type="ECO:0000256" key="2">
    <source>
        <dbReference type="SAM" id="SignalP"/>
    </source>
</evidence>
<evidence type="ECO:0000259" key="3">
    <source>
        <dbReference type="Pfam" id="PF14040"/>
    </source>
</evidence>
<accession>A0A2J5I524</accession>
<evidence type="ECO:0000256" key="1">
    <source>
        <dbReference type="SAM" id="MobiDB-lite"/>
    </source>
</evidence>
<feature type="compositionally biased region" description="Acidic residues" evidence="1">
    <location>
        <begin position="242"/>
        <end position="271"/>
    </location>
</feature>
<feature type="chain" id="PRO_5014400120" description="Deoxyribonuclease NucA/NucB domain-containing protein" evidence="2">
    <location>
        <begin position="21"/>
        <end position="271"/>
    </location>
</feature>
<dbReference type="Proteomes" id="UP000235023">
    <property type="component" value="Unassembled WGS sequence"/>
</dbReference>
<evidence type="ECO:0000313" key="5">
    <source>
        <dbReference type="Proteomes" id="UP000235023"/>
    </source>
</evidence>
<reference evidence="5" key="1">
    <citation type="submission" date="2017-12" db="EMBL/GenBank/DDBJ databases">
        <authorList>
            <consortium name="DOE Joint Genome Institute"/>
            <person name="Mondo S.J."/>
            <person name="Kjaerbolling I."/>
            <person name="Vesth T.C."/>
            <person name="Frisvad J.C."/>
            <person name="Nybo J.L."/>
            <person name="Theobald S."/>
            <person name="Kuo A."/>
            <person name="Bowyer P."/>
            <person name="Matsuda Y."/>
            <person name="Lyhne E.K."/>
            <person name="Kogle M.E."/>
            <person name="Clum A."/>
            <person name="Lipzen A."/>
            <person name="Salamov A."/>
            <person name="Ngan C.Y."/>
            <person name="Daum C."/>
            <person name="Chiniquy J."/>
            <person name="Barry K."/>
            <person name="LaButti K."/>
            <person name="Haridas S."/>
            <person name="Simmons B.A."/>
            <person name="Magnuson J.K."/>
            <person name="Mortensen U.H."/>
            <person name="Larsen T.O."/>
            <person name="Grigoriev I.V."/>
            <person name="Baker S.E."/>
            <person name="Andersen M.R."/>
            <person name="Nordberg H.P."/>
            <person name="Cantor M.N."/>
            <person name="Hua S.X."/>
        </authorList>
    </citation>
    <scope>NUCLEOTIDE SEQUENCE [LARGE SCALE GENOMIC DNA]</scope>
    <source>
        <strain evidence="5">IBT 19404</strain>
    </source>
</reference>